<comment type="caution">
    <text evidence="1">The sequence shown here is derived from an EMBL/GenBank/DDBJ whole genome shotgun (WGS) entry which is preliminary data.</text>
</comment>
<proteinExistence type="predicted"/>
<dbReference type="RefSeq" id="WP_171298646.1">
    <property type="nucleotide sequence ID" value="NZ_CP077616.1"/>
</dbReference>
<reference evidence="1 2" key="1">
    <citation type="submission" date="2020-05" db="EMBL/GenBank/DDBJ databases">
        <title>Complete genome of Clostridium estertheticum subspecies estertheticum, isolated from Vacuum packed lamb meat from New Zealand imported to Switzerland.</title>
        <authorList>
            <person name="Wambui J."/>
            <person name="Stevens M.J.A."/>
            <person name="Stephan R."/>
        </authorList>
    </citation>
    <scope>NUCLEOTIDE SEQUENCE [LARGE SCALE GENOMIC DNA]</scope>
    <source>
        <strain evidence="1 2">CEST001</strain>
    </source>
</reference>
<evidence type="ECO:0000313" key="2">
    <source>
        <dbReference type="Proteomes" id="UP000531659"/>
    </source>
</evidence>
<organism evidence="1 2">
    <name type="scientific">Clostridium estertheticum</name>
    <dbReference type="NCBI Taxonomy" id="238834"/>
    <lineage>
        <taxon>Bacteria</taxon>
        <taxon>Bacillati</taxon>
        <taxon>Bacillota</taxon>
        <taxon>Clostridia</taxon>
        <taxon>Eubacteriales</taxon>
        <taxon>Clostridiaceae</taxon>
        <taxon>Clostridium</taxon>
    </lineage>
</organism>
<gene>
    <name evidence="1" type="ORF">HLQ16_19275</name>
</gene>
<sequence>MYLILYDQVKNISGVDINNLKLDKNGEIIGGNEAFQKLINGSAYIGLQSTKSFVSDLKKLLTYGIDNVNDMNRTIDFQNNELIDRDVQYGFGKKQLQPWFDSFMKGKSAIDTFFSVFNR</sequence>
<name>A0A7Y3WTD8_9CLOT</name>
<dbReference type="Proteomes" id="UP000531659">
    <property type="component" value="Unassembled WGS sequence"/>
</dbReference>
<dbReference type="AlphaFoldDB" id="A0A7Y3WTD8"/>
<dbReference type="GeneID" id="83594612"/>
<dbReference type="EMBL" id="JABEYB010000018">
    <property type="protein sequence ID" value="NNU78057.1"/>
    <property type="molecule type" value="Genomic_DNA"/>
</dbReference>
<evidence type="ECO:0000313" key="1">
    <source>
        <dbReference type="EMBL" id="NNU78057.1"/>
    </source>
</evidence>
<protein>
    <submittedName>
        <fullName evidence="1">Uncharacterized protein</fullName>
    </submittedName>
</protein>
<accession>A0A7Y3WTD8</accession>